<feature type="active site" description="Charge relay system" evidence="5">
    <location>
        <position position="174"/>
    </location>
</feature>
<feature type="active site" description="Charge relay system" evidence="5">
    <location>
        <position position="395"/>
    </location>
</feature>
<evidence type="ECO:0000313" key="8">
    <source>
        <dbReference type="EMBL" id="MBT1700098.1"/>
    </source>
</evidence>
<evidence type="ECO:0000256" key="1">
    <source>
        <dbReference type="ARBA" id="ARBA00011073"/>
    </source>
</evidence>
<reference evidence="8 9" key="1">
    <citation type="submission" date="2021-05" db="EMBL/GenBank/DDBJ databases">
        <title>A Polyphasic approach of four new species of the genus Ohtaekwangia: Ohtaekwangia histidinii sp. nov., Ohtaekwangia cretensis sp. nov., Ohtaekwangia indiensis sp. nov., Ohtaekwangia reichenbachii sp. nov. from diverse environment.</title>
        <authorList>
            <person name="Octaviana S."/>
        </authorList>
    </citation>
    <scope>NUCLEOTIDE SEQUENCE [LARGE SCALE GENOMIC DNA]</scope>
    <source>
        <strain evidence="8 9">PWU4</strain>
    </source>
</reference>
<dbReference type="GO" id="GO:0006508">
    <property type="term" value="P:proteolysis"/>
    <property type="evidence" value="ECO:0007669"/>
    <property type="project" value="UniProtKB-KW"/>
</dbReference>
<dbReference type="NCBIfam" id="TIGR04183">
    <property type="entry name" value="Por_Secre_tail"/>
    <property type="match status" value="1"/>
</dbReference>
<feature type="domain" description="Secretion system C-terminal sorting" evidence="7">
    <location>
        <begin position="463"/>
        <end position="538"/>
    </location>
</feature>
<sequence length="541" mass="58720">MACGKRFGVLAGLILLSFTCLSQANRYMVFFKDKTGTPFSESEPSAFLSQKAIDRRIRQGIDVLPQDLPVNAAYVTGVKNTGASVFFKTRWMNGVLVQCDPSLLPAIQALPFVDHVEFVAPQPRLVSNGRRALTLRKKANAGGIETQTQLQMLGIPDMHSQNFRGEGMTIAIFDGGFSGVDVAAPFHDVIADKRIDLKLSHNFVYNTKDIFQYDDHGTQVFSIIAASIPDVFTGGAPEASYQLYITEDVRTEYRIEEYNWLFAAERADSAGVDIINSSLGYYDFDQASMNYTTAQMDGKTTVVTRAAQWAADRGIVVVCSAGNEGNIPSWRIISAPADAVDVIAVANVNAQGIVSSSSSIGPSSDGRIKPDLAALGTAVRTISPSGTVTTASGTSLSAPLITSLVAGLWQRFPDFTNKELIDVMKKSATRAANPDFQAGYGIPNYKAVVNYIGRTQHDSVLEVFPNPAADTLKIRSLNPEEVSSCVYEVVSAQGQVMMKGTATFTWLAPDYPANVSNLSAGIYFLRVWIGEQRYTFKVVKV</sequence>
<keyword evidence="9" id="KW-1185">Reference proteome</keyword>
<evidence type="ECO:0000259" key="6">
    <source>
        <dbReference type="Pfam" id="PF00082"/>
    </source>
</evidence>
<dbReference type="InterPro" id="IPR017317">
    <property type="entry name" value="Pept_S8_subtilisin_bacteroid-2"/>
</dbReference>
<keyword evidence="2 5" id="KW-0645">Protease</keyword>
<evidence type="ECO:0000313" key="9">
    <source>
        <dbReference type="Proteomes" id="UP001319200"/>
    </source>
</evidence>
<dbReference type="Proteomes" id="UP001319200">
    <property type="component" value="Unassembled WGS sequence"/>
</dbReference>
<gene>
    <name evidence="8" type="ORF">KK083_24635</name>
</gene>
<organism evidence="8 9">
    <name type="scientific">Chryseosolibacter histidini</name>
    <dbReference type="NCBI Taxonomy" id="2782349"/>
    <lineage>
        <taxon>Bacteria</taxon>
        <taxon>Pseudomonadati</taxon>
        <taxon>Bacteroidota</taxon>
        <taxon>Cytophagia</taxon>
        <taxon>Cytophagales</taxon>
        <taxon>Chryseotaleaceae</taxon>
        <taxon>Chryseosolibacter</taxon>
    </lineage>
</organism>
<feature type="domain" description="Peptidase S8/S53" evidence="6">
    <location>
        <begin position="165"/>
        <end position="441"/>
    </location>
</feature>
<dbReference type="Gene3D" id="3.40.50.200">
    <property type="entry name" value="Peptidase S8/S53 domain"/>
    <property type="match status" value="1"/>
</dbReference>
<dbReference type="SUPFAM" id="SSF52743">
    <property type="entry name" value="Subtilisin-like"/>
    <property type="match status" value="1"/>
</dbReference>
<feature type="active site" description="Charge relay system" evidence="5">
    <location>
        <position position="216"/>
    </location>
</feature>
<dbReference type="InterPro" id="IPR050131">
    <property type="entry name" value="Peptidase_S8_subtilisin-like"/>
</dbReference>
<dbReference type="AlphaFoldDB" id="A0AAP2DPF5"/>
<proteinExistence type="inferred from homology"/>
<protein>
    <submittedName>
        <fullName evidence="8">S8 family peptidase</fullName>
    </submittedName>
</protein>
<dbReference type="Pfam" id="PF18962">
    <property type="entry name" value="Por_Secre_tail"/>
    <property type="match status" value="1"/>
</dbReference>
<dbReference type="GO" id="GO:0004252">
    <property type="term" value="F:serine-type endopeptidase activity"/>
    <property type="evidence" value="ECO:0007669"/>
    <property type="project" value="UniProtKB-UniRule"/>
</dbReference>
<dbReference type="InterPro" id="IPR036852">
    <property type="entry name" value="Peptidase_S8/S53_dom_sf"/>
</dbReference>
<dbReference type="InterPro" id="IPR026444">
    <property type="entry name" value="Secre_tail"/>
</dbReference>
<keyword evidence="3 5" id="KW-0378">Hydrolase</keyword>
<comment type="caution">
    <text evidence="8">The sequence shown here is derived from an EMBL/GenBank/DDBJ whole genome shotgun (WGS) entry which is preliminary data.</text>
</comment>
<evidence type="ECO:0000256" key="5">
    <source>
        <dbReference type="PROSITE-ProRule" id="PRU01240"/>
    </source>
</evidence>
<dbReference type="RefSeq" id="WP_254168457.1">
    <property type="nucleotide sequence ID" value="NZ_JAHESF010000034.1"/>
</dbReference>
<dbReference type="EMBL" id="JAHESF010000034">
    <property type="protein sequence ID" value="MBT1700098.1"/>
    <property type="molecule type" value="Genomic_DNA"/>
</dbReference>
<dbReference type="InterPro" id="IPR015500">
    <property type="entry name" value="Peptidase_S8_subtilisin-rel"/>
</dbReference>
<dbReference type="PRINTS" id="PR00723">
    <property type="entry name" value="SUBTILISIN"/>
</dbReference>
<accession>A0AAP2DPF5</accession>
<keyword evidence="4 5" id="KW-0720">Serine protease</keyword>
<evidence type="ECO:0000256" key="3">
    <source>
        <dbReference type="ARBA" id="ARBA00022801"/>
    </source>
</evidence>
<evidence type="ECO:0000259" key="7">
    <source>
        <dbReference type="Pfam" id="PF18962"/>
    </source>
</evidence>
<evidence type="ECO:0000256" key="4">
    <source>
        <dbReference type="ARBA" id="ARBA00022825"/>
    </source>
</evidence>
<name>A0AAP2DPF5_9BACT</name>
<dbReference type="InterPro" id="IPR000209">
    <property type="entry name" value="Peptidase_S8/S53_dom"/>
</dbReference>
<dbReference type="PANTHER" id="PTHR43806">
    <property type="entry name" value="PEPTIDASE S8"/>
    <property type="match status" value="1"/>
</dbReference>
<comment type="similarity">
    <text evidence="1 5">Belongs to the peptidase S8 family.</text>
</comment>
<dbReference type="PROSITE" id="PS51892">
    <property type="entry name" value="SUBTILASE"/>
    <property type="match status" value="1"/>
</dbReference>
<dbReference type="PANTHER" id="PTHR43806:SF67">
    <property type="entry name" value="EGF-LIKE DOMAIN-CONTAINING PROTEIN"/>
    <property type="match status" value="1"/>
</dbReference>
<dbReference type="PIRSF" id="PIRSF037903">
    <property type="entry name" value="Subtilisin_rel_GFO_2223"/>
    <property type="match status" value="1"/>
</dbReference>
<evidence type="ECO:0000256" key="2">
    <source>
        <dbReference type="ARBA" id="ARBA00022670"/>
    </source>
</evidence>
<dbReference type="Pfam" id="PF00082">
    <property type="entry name" value="Peptidase_S8"/>
    <property type="match status" value="1"/>
</dbReference>